<evidence type="ECO:0000313" key="2">
    <source>
        <dbReference type="Proteomes" id="UP001596201"/>
    </source>
</evidence>
<dbReference type="RefSeq" id="WP_227228361.1">
    <property type="nucleotide sequence ID" value="NZ_JAJCVJ010000001.1"/>
</dbReference>
<protein>
    <recommendedName>
        <fullName evidence="3">Type I restriction enzyme R protein N terminus (HSDR_N)</fullName>
    </recommendedName>
</protein>
<evidence type="ECO:0008006" key="3">
    <source>
        <dbReference type="Google" id="ProtNLM"/>
    </source>
</evidence>
<evidence type="ECO:0000313" key="1">
    <source>
        <dbReference type="EMBL" id="MFC5366287.1"/>
    </source>
</evidence>
<reference evidence="1 2" key="1">
    <citation type="journal article" date="2019" name="Int. J. Syst. Evol. Microbiol.">
        <title>The Global Catalogue of Microorganisms (GCM) 10K type strain sequencing project: providing services to taxonomists for standard genome sequencing and annotation.</title>
        <authorList>
            <consortium name="The Broad Institute Genomics Platform"/>
            <consortium name="The Broad Institute Genome Sequencing Center for Infectious Disease"/>
            <person name="Wu L."/>
            <person name="Ma J."/>
        </authorList>
    </citation>
    <scope>NUCLEOTIDE SEQUENCE [LARGE SCALE GENOMIC DNA]</scope>
    <source>
        <strain evidence="1 2">CGMCC 1.12237</strain>
    </source>
</reference>
<name>A0ABD5R8I9_9EURY</name>
<accession>A0ABD5R8I9</accession>
<proteinExistence type="predicted"/>
<gene>
    <name evidence="1" type="ORF">ACFPJ5_05005</name>
</gene>
<dbReference type="AlphaFoldDB" id="A0ABD5R8I9"/>
<dbReference type="Proteomes" id="UP001596201">
    <property type="component" value="Unassembled WGS sequence"/>
</dbReference>
<dbReference type="EMBL" id="JBHSKX010000001">
    <property type="protein sequence ID" value="MFC5366287.1"/>
    <property type="molecule type" value="Genomic_DNA"/>
</dbReference>
<comment type="caution">
    <text evidence="1">The sequence shown here is derived from an EMBL/GenBank/DDBJ whole genome shotgun (WGS) entry which is preliminary data.</text>
</comment>
<organism evidence="1 2">
    <name type="scientific">Salinirubrum litoreum</name>
    <dbReference type="NCBI Taxonomy" id="1126234"/>
    <lineage>
        <taxon>Archaea</taxon>
        <taxon>Methanobacteriati</taxon>
        <taxon>Methanobacteriota</taxon>
        <taxon>Stenosarchaea group</taxon>
        <taxon>Halobacteria</taxon>
        <taxon>Halobacteriales</taxon>
        <taxon>Haloferacaceae</taxon>
        <taxon>Salinirubrum</taxon>
    </lineage>
</organism>
<sequence>MNEKQVRQVLSNALKKVLEQDSDLLEYDVNERSITHRLAVYLEEEEVCREWDVDVEYNRLGKNEVSKSISMEHLRSKISDSVDPEDLDAKTVYPDIVVHKRGERNENLLVIEAKKSGRSGEYDREKLTAYKEELGYEHGVFVTFEGIGLSEGPGYCCDWHPFEE</sequence>
<keyword evidence="2" id="KW-1185">Reference proteome</keyword>